<reference evidence="1 2" key="1">
    <citation type="submission" date="2018-06" db="EMBL/GenBank/DDBJ databases">
        <authorList>
            <consortium name="Pathogen Informatics"/>
            <person name="Doyle S."/>
        </authorList>
    </citation>
    <scope>NUCLEOTIDE SEQUENCE [LARGE SCALE GENOMIC DNA]</scope>
    <source>
        <strain evidence="1 2">NCTC13028</strain>
    </source>
</reference>
<proteinExistence type="predicted"/>
<dbReference type="EMBL" id="UAWC01000026">
    <property type="protein sequence ID" value="SQB36104.1"/>
    <property type="molecule type" value="Genomic_DNA"/>
</dbReference>
<accession>A0A2X2W6M8</accession>
<gene>
    <name evidence="1" type="ORF">NCTC13028_02330</name>
</gene>
<dbReference type="Pfam" id="PF12672">
    <property type="entry name" value="DUF3793"/>
    <property type="match status" value="1"/>
</dbReference>
<dbReference type="RefSeq" id="WP_096636013.1">
    <property type="nucleotide sequence ID" value="NZ_JAAZKZ010000182.1"/>
</dbReference>
<dbReference type="AlphaFoldDB" id="A0A2X2W6M8"/>
<dbReference type="InterPro" id="IPR024523">
    <property type="entry name" value="DUF3793"/>
</dbReference>
<protein>
    <submittedName>
        <fullName evidence="1">Protein of uncharacterized function (DUF3793)</fullName>
    </submittedName>
</protein>
<evidence type="ECO:0000313" key="1">
    <source>
        <dbReference type="EMBL" id="SQB36104.1"/>
    </source>
</evidence>
<organism evidence="1 2">
    <name type="scientific">Clostridium cochlearium</name>
    <dbReference type="NCBI Taxonomy" id="1494"/>
    <lineage>
        <taxon>Bacteria</taxon>
        <taxon>Bacillati</taxon>
        <taxon>Bacillota</taxon>
        <taxon>Clostridia</taxon>
        <taxon>Eubacteriales</taxon>
        <taxon>Clostridiaceae</taxon>
        <taxon>Clostridium</taxon>
    </lineage>
</organism>
<name>A0A2X2W6M8_CLOCO</name>
<dbReference type="Proteomes" id="UP000250223">
    <property type="component" value="Unassembled WGS sequence"/>
</dbReference>
<evidence type="ECO:0000313" key="2">
    <source>
        <dbReference type="Proteomes" id="UP000250223"/>
    </source>
</evidence>
<sequence length="201" mass="24317">MNKKEIVQSFNIIKNLDDKEYMFSILAYNIAPTILKNKPSTIVNLSRNNRNLYMLWGKYGEEFKRYFSLETYPLKNTKDFKIKLFYRKKSLENHVYKKENINFLKDIGYKESNKIEGYLDTLKFRYKVQCPYELGVFLGIPLEDIKGFINNPKDDYLLNGYWKVYNNIEEAKNIFREYDEARLIVLEFIYNKQKTFFNKVF</sequence>